<sequence>MEVSLLTIISLSQEIQEPSAPISPALQADMIYNHQSFFQITVFLLFAFFQFNIEASPFSTAQNSQNDPSANKTTTNINPMIYVATTTSPWLLCLDQVDILECYYEHATNCGNDSEVKSGSQSCIEYCGCVNGDIALRFARNTSVRNPPIHLARDPLSRAASDVDQLMASTEKQYEGIVAHSTIDQQLTHYAATVHNEYTTSISTSEVNCRTDEMLALYDDTSSALPQSTLYDGYPNLDTYTRLGMEIHKPLLEASLGSTMIPVNQEHVAADGTLHRPPTSLDIEPAHITGFDFVEPTDDEISKILGFPLHKARDGSPQPGRSHEEDTMETASSGSDSEG</sequence>
<proteinExistence type="predicted"/>
<evidence type="ECO:0000313" key="2">
    <source>
        <dbReference type="EMBL" id="ROV97511.1"/>
    </source>
</evidence>
<dbReference type="InParanoid" id="A0A423W2I6"/>
<organism evidence="2 3">
    <name type="scientific">Cytospora leucostoma</name>
    <dbReference type="NCBI Taxonomy" id="1230097"/>
    <lineage>
        <taxon>Eukaryota</taxon>
        <taxon>Fungi</taxon>
        <taxon>Dikarya</taxon>
        <taxon>Ascomycota</taxon>
        <taxon>Pezizomycotina</taxon>
        <taxon>Sordariomycetes</taxon>
        <taxon>Sordariomycetidae</taxon>
        <taxon>Diaporthales</taxon>
        <taxon>Cytosporaceae</taxon>
        <taxon>Cytospora</taxon>
    </lineage>
</organism>
<dbReference type="EMBL" id="LKEB01000064">
    <property type="protein sequence ID" value="ROV97511.1"/>
    <property type="molecule type" value="Genomic_DNA"/>
</dbReference>
<name>A0A423W2I6_9PEZI</name>
<accession>A0A423W2I6</accession>
<feature type="region of interest" description="Disordered" evidence="1">
    <location>
        <begin position="308"/>
        <end position="339"/>
    </location>
</feature>
<gene>
    <name evidence="2" type="ORF">VPNG_08719</name>
</gene>
<dbReference type="OrthoDB" id="5237739at2759"/>
<keyword evidence="3" id="KW-1185">Reference proteome</keyword>
<evidence type="ECO:0000256" key="1">
    <source>
        <dbReference type="SAM" id="MobiDB-lite"/>
    </source>
</evidence>
<comment type="caution">
    <text evidence="2">The sequence shown here is derived from an EMBL/GenBank/DDBJ whole genome shotgun (WGS) entry which is preliminary data.</text>
</comment>
<evidence type="ECO:0000313" key="3">
    <source>
        <dbReference type="Proteomes" id="UP000285146"/>
    </source>
</evidence>
<dbReference type="STRING" id="1230097.A0A423W2I6"/>
<feature type="compositionally biased region" description="Polar residues" evidence="1">
    <location>
        <begin position="329"/>
        <end position="339"/>
    </location>
</feature>
<dbReference type="Proteomes" id="UP000285146">
    <property type="component" value="Unassembled WGS sequence"/>
</dbReference>
<reference evidence="2 3" key="1">
    <citation type="submission" date="2015-09" db="EMBL/GenBank/DDBJ databases">
        <title>Host preference determinants of Valsa canker pathogens revealed by comparative genomics.</title>
        <authorList>
            <person name="Yin Z."/>
            <person name="Huang L."/>
        </authorList>
    </citation>
    <scope>NUCLEOTIDE SEQUENCE [LARGE SCALE GENOMIC DNA]</scope>
    <source>
        <strain evidence="2 3">SXYLt</strain>
    </source>
</reference>
<protein>
    <submittedName>
        <fullName evidence="2">Uncharacterized protein</fullName>
    </submittedName>
</protein>
<dbReference type="AlphaFoldDB" id="A0A423W2I6"/>